<feature type="region of interest" description="Disordered" evidence="1">
    <location>
        <begin position="309"/>
        <end position="404"/>
    </location>
</feature>
<dbReference type="EMBL" id="UFQT01000349">
    <property type="protein sequence ID" value="SSX23442.1"/>
    <property type="molecule type" value="Genomic_DNA"/>
</dbReference>
<feature type="compositionally biased region" description="Polar residues" evidence="1">
    <location>
        <begin position="382"/>
        <end position="391"/>
    </location>
</feature>
<proteinExistence type="predicted"/>
<feature type="region of interest" description="Disordered" evidence="1">
    <location>
        <begin position="176"/>
        <end position="230"/>
    </location>
</feature>
<feature type="compositionally biased region" description="Basic and acidic residues" evidence="1">
    <location>
        <begin position="315"/>
        <end position="330"/>
    </location>
</feature>
<feature type="region of interest" description="Disordered" evidence="1">
    <location>
        <begin position="259"/>
        <end position="278"/>
    </location>
</feature>
<feature type="compositionally biased region" description="Basic residues" evidence="1">
    <location>
        <begin position="113"/>
        <end position="122"/>
    </location>
</feature>
<accession>A0A336LZL9</accession>
<evidence type="ECO:0000256" key="1">
    <source>
        <dbReference type="SAM" id="MobiDB-lite"/>
    </source>
</evidence>
<dbReference type="AlphaFoldDB" id="A0A336LZL9"/>
<feature type="compositionally biased region" description="Low complexity" evidence="1">
    <location>
        <begin position="99"/>
        <end position="112"/>
    </location>
</feature>
<sequence length="540" mass="60379">MSSTHVSLWSTPRNLLKKQKSFIIETPSELVIRKTQATTHRRVLQKQLSMDQNLIQNCNRNWTAANAPSAQNHNLNTNYNNQEQQQRTNEPSGLKIVANNLNNNPNNSNNSNSHHRNKRHHLQAQMIPGKNEKMMMKGKDSRININIFLGQGSNLYENDNYSDGEDLLFSDQTLTGNQQQQGNSNSTTSGNGKLSAANRRAQFQASRGVETVDTQKQNNRPRINSAPLKALSFDESSKGLIVNKSNKKLRRRRALREFQECDEDSSNESTANDKPPRAIKQINLVPASNGRPRSASSNAGEVETLVSLLSSGGSDSEKEDKEIPTKEAVKTDPLPIIKHKPPPLRKIGKSVSFQDDGFEDVSNNNSNSTSSILVNKELPMSIRSNPSTTMPTKARQSRPHNGLSSSSLFFKELESQSLNIQKPVKDTSSGNSSPIEKEKPEKPDNSPQKDEEPFPDNVQTAKERECYRLYQKMSSMGLNVSFDTVLRGMLTPTELRVIQKKKDNELARQATLELLEAEENEDEKSTAMGKTISSLLMEQK</sequence>
<feature type="compositionally biased region" description="Low complexity" evidence="1">
    <location>
        <begin position="176"/>
        <end position="192"/>
    </location>
</feature>
<feature type="compositionally biased region" description="Polar residues" evidence="1">
    <location>
        <begin position="531"/>
        <end position="540"/>
    </location>
</feature>
<dbReference type="VEuPathDB" id="VectorBase:CSON009015"/>
<feature type="region of interest" description="Disordered" evidence="1">
    <location>
        <begin position="96"/>
        <end position="131"/>
    </location>
</feature>
<feature type="compositionally biased region" description="Basic and acidic residues" evidence="1">
    <location>
        <begin position="435"/>
        <end position="452"/>
    </location>
</feature>
<name>A0A336LZL9_CULSO</name>
<feature type="compositionally biased region" description="Basic residues" evidence="1">
    <location>
        <begin position="337"/>
        <end position="348"/>
    </location>
</feature>
<reference evidence="2" key="1">
    <citation type="submission" date="2018-07" db="EMBL/GenBank/DDBJ databases">
        <authorList>
            <person name="Quirk P.G."/>
            <person name="Krulwich T.A."/>
        </authorList>
    </citation>
    <scope>NUCLEOTIDE SEQUENCE</scope>
</reference>
<feature type="region of interest" description="Disordered" evidence="1">
    <location>
        <begin position="419"/>
        <end position="460"/>
    </location>
</feature>
<dbReference type="OMA" id="CNTRSSI"/>
<feature type="region of interest" description="Disordered" evidence="1">
    <location>
        <begin position="518"/>
        <end position="540"/>
    </location>
</feature>
<evidence type="ECO:0000313" key="2">
    <source>
        <dbReference type="EMBL" id="SSX23442.1"/>
    </source>
</evidence>
<feature type="compositionally biased region" description="Polar residues" evidence="1">
    <location>
        <begin position="212"/>
        <end position="222"/>
    </location>
</feature>
<protein>
    <submittedName>
        <fullName evidence="2">CSON009015 protein</fullName>
    </submittedName>
</protein>
<organism evidence="2">
    <name type="scientific">Culicoides sonorensis</name>
    <name type="common">Biting midge</name>
    <dbReference type="NCBI Taxonomy" id="179676"/>
    <lineage>
        <taxon>Eukaryota</taxon>
        <taxon>Metazoa</taxon>
        <taxon>Ecdysozoa</taxon>
        <taxon>Arthropoda</taxon>
        <taxon>Hexapoda</taxon>
        <taxon>Insecta</taxon>
        <taxon>Pterygota</taxon>
        <taxon>Neoptera</taxon>
        <taxon>Endopterygota</taxon>
        <taxon>Diptera</taxon>
        <taxon>Nematocera</taxon>
        <taxon>Chironomoidea</taxon>
        <taxon>Ceratopogonidae</taxon>
        <taxon>Ceratopogoninae</taxon>
        <taxon>Culicoides</taxon>
        <taxon>Monoculicoides</taxon>
    </lineage>
</organism>
<gene>
    <name evidence="2" type="primary">CSON009015</name>
</gene>
<feature type="compositionally biased region" description="Low complexity" evidence="1">
    <location>
        <begin position="362"/>
        <end position="371"/>
    </location>
</feature>